<evidence type="ECO:0000256" key="1">
    <source>
        <dbReference type="ARBA" id="ARBA00022723"/>
    </source>
</evidence>
<sequence>MSTASRNLKALRSAQSSRPEAHTSWEDVYRQQWRWDKSFVATHCLDCYPGNCPYRVYVKDGVVVREEQAGTMPIIEEGVPDMNPMGCQKGAAWSRLLNSPERVLHPLKRAGERGEGKWEQISWDQALTEIADHIL</sequence>
<dbReference type="AlphaFoldDB" id="A0A0F9DY93"/>
<keyword evidence="2" id="KW-0408">Iron</keyword>
<dbReference type="InterPro" id="IPR006963">
    <property type="entry name" value="Mopterin_OxRdtase_4Fe-4S_dom"/>
</dbReference>
<comment type="caution">
    <text evidence="5">The sequence shown here is derived from an EMBL/GenBank/DDBJ whole genome shotgun (WGS) entry which is preliminary data.</text>
</comment>
<proteinExistence type="predicted"/>
<protein>
    <recommendedName>
        <fullName evidence="4">4Fe-4S Mo/W bis-MGD-type domain-containing protein</fullName>
    </recommendedName>
</protein>
<keyword evidence="3" id="KW-0411">Iron-sulfur</keyword>
<accession>A0A0F9DY93</accession>
<feature type="domain" description="4Fe-4S Mo/W bis-MGD-type" evidence="4">
    <location>
        <begin position="36"/>
        <end position="101"/>
    </location>
</feature>
<gene>
    <name evidence="5" type="ORF">LCGC14_2433020</name>
</gene>
<organism evidence="5">
    <name type="scientific">marine sediment metagenome</name>
    <dbReference type="NCBI Taxonomy" id="412755"/>
    <lineage>
        <taxon>unclassified sequences</taxon>
        <taxon>metagenomes</taxon>
        <taxon>ecological metagenomes</taxon>
    </lineage>
</organism>
<evidence type="ECO:0000256" key="3">
    <source>
        <dbReference type="ARBA" id="ARBA00023014"/>
    </source>
</evidence>
<dbReference type="GO" id="GO:0051536">
    <property type="term" value="F:iron-sulfur cluster binding"/>
    <property type="evidence" value="ECO:0007669"/>
    <property type="project" value="UniProtKB-KW"/>
</dbReference>
<dbReference type="InterPro" id="IPR050612">
    <property type="entry name" value="Prok_Mopterin_Oxidored"/>
</dbReference>
<reference evidence="5" key="1">
    <citation type="journal article" date="2015" name="Nature">
        <title>Complex archaea that bridge the gap between prokaryotes and eukaryotes.</title>
        <authorList>
            <person name="Spang A."/>
            <person name="Saw J.H."/>
            <person name="Jorgensen S.L."/>
            <person name="Zaremba-Niedzwiedzka K."/>
            <person name="Martijn J."/>
            <person name="Lind A.E."/>
            <person name="van Eijk R."/>
            <person name="Schleper C."/>
            <person name="Guy L."/>
            <person name="Ettema T.J."/>
        </authorList>
    </citation>
    <scope>NUCLEOTIDE SEQUENCE</scope>
</reference>
<dbReference type="Gene3D" id="2.20.25.90">
    <property type="entry name" value="ADC-like domains"/>
    <property type="match status" value="1"/>
</dbReference>
<dbReference type="Pfam" id="PF00384">
    <property type="entry name" value="Molybdopterin"/>
    <property type="match status" value="1"/>
</dbReference>
<dbReference type="PROSITE" id="PS51669">
    <property type="entry name" value="4FE4S_MOW_BIS_MGD"/>
    <property type="match status" value="1"/>
</dbReference>
<keyword evidence="1" id="KW-0479">Metal-binding</keyword>
<dbReference type="PANTHER" id="PTHR43742">
    <property type="entry name" value="TRIMETHYLAMINE-N-OXIDE REDUCTASE"/>
    <property type="match status" value="1"/>
</dbReference>
<feature type="non-terminal residue" evidence="5">
    <location>
        <position position="135"/>
    </location>
</feature>
<dbReference type="InterPro" id="IPR006656">
    <property type="entry name" value="Mopterin_OxRdtase"/>
</dbReference>
<dbReference type="Gene3D" id="3.40.50.740">
    <property type="match status" value="1"/>
</dbReference>
<evidence type="ECO:0000313" key="5">
    <source>
        <dbReference type="EMBL" id="KKL22681.1"/>
    </source>
</evidence>
<dbReference type="GO" id="GO:0016491">
    <property type="term" value="F:oxidoreductase activity"/>
    <property type="evidence" value="ECO:0007669"/>
    <property type="project" value="InterPro"/>
</dbReference>
<dbReference type="GO" id="GO:0046872">
    <property type="term" value="F:metal ion binding"/>
    <property type="evidence" value="ECO:0007669"/>
    <property type="project" value="UniProtKB-KW"/>
</dbReference>
<evidence type="ECO:0000256" key="2">
    <source>
        <dbReference type="ARBA" id="ARBA00023004"/>
    </source>
</evidence>
<name>A0A0F9DY93_9ZZZZ</name>
<evidence type="ECO:0000259" key="4">
    <source>
        <dbReference type="PROSITE" id="PS51669"/>
    </source>
</evidence>
<dbReference type="EMBL" id="LAZR01037259">
    <property type="protein sequence ID" value="KKL22681.1"/>
    <property type="molecule type" value="Genomic_DNA"/>
</dbReference>
<dbReference type="SUPFAM" id="SSF53706">
    <property type="entry name" value="Formate dehydrogenase/DMSO reductase, domains 1-3"/>
    <property type="match status" value="1"/>
</dbReference>